<evidence type="ECO:0000313" key="1">
    <source>
        <dbReference type="EMBL" id="QXM06115.1"/>
    </source>
</evidence>
<dbReference type="EMBL" id="CP078093">
    <property type="protein sequence ID" value="QXM06115.1"/>
    <property type="molecule type" value="Genomic_DNA"/>
</dbReference>
<evidence type="ECO:0000313" key="2">
    <source>
        <dbReference type="Proteomes" id="UP000886818"/>
    </source>
</evidence>
<dbReference type="RefSeq" id="WP_218282812.1">
    <property type="nucleotide sequence ID" value="NZ_CP078093.1"/>
</dbReference>
<evidence type="ECO:0008006" key="3">
    <source>
        <dbReference type="Google" id="ProtNLM"/>
    </source>
</evidence>
<keyword evidence="2" id="KW-1185">Reference proteome</keyword>
<name>A0ABX8REG5_9CLOT</name>
<gene>
    <name evidence="1" type="ORF">KVH43_12295</name>
</gene>
<reference evidence="1" key="1">
    <citation type="submission" date="2021-07" db="EMBL/GenBank/DDBJ databases">
        <title>Complete genome sequence of Crassaminicella sp. 143-21, isolated from a deep-sea hydrothermal vent.</title>
        <authorList>
            <person name="Li X."/>
        </authorList>
    </citation>
    <scope>NUCLEOTIDE SEQUENCE</scope>
    <source>
        <strain evidence="1">143-21</strain>
    </source>
</reference>
<organism evidence="1 2">
    <name type="scientific">Crassaminicella indica</name>
    <dbReference type="NCBI Taxonomy" id="2855394"/>
    <lineage>
        <taxon>Bacteria</taxon>
        <taxon>Bacillati</taxon>
        <taxon>Bacillota</taxon>
        <taxon>Clostridia</taxon>
        <taxon>Eubacteriales</taxon>
        <taxon>Clostridiaceae</taxon>
        <taxon>Crassaminicella</taxon>
    </lineage>
</organism>
<dbReference type="Proteomes" id="UP000886818">
    <property type="component" value="Chromosome"/>
</dbReference>
<protein>
    <recommendedName>
        <fullName evidence="3">PASTA domain-containing protein</fullName>
    </recommendedName>
</protein>
<sequence length="61" mass="7158">MNKVPDILGFELKKAVEILGSEYELSIKETNSPKAKEEVRECRVIKQEYKNQHIELTISYF</sequence>
<accession>A0ABX8REG5</accession>
<proteinExistence type="predicted"/>